<feature type="transmembrane region" description="Helical" evidence="5">
    <location>
        <begin position="338"/>
        <end position="354"/>
    </location>
</feature>
<reference evidence="6 7" key="1">
    <citation type="submission" date="2019-09" db="EMBL/GenBank/DDBJ databases">
        <title>Genome sequence of Adhaeribacter sp. M2.</title>
        <authorList>
            <person name="Srinivasan S."/>
        </authorList>
    </citation>
    <scope>NUCLEOTIDE SEQUENCE [LARGE SCALE GENOMIC DNA]</scope>
    <source>
        <strain evidence="6 7">M2</strain>
    </source>
</reference>
<name>A0A5N1J7X8_9BACT</name>
<evidence type="ECO:0000256" key="1">
    <source>
        <dbReference type="ARBA" id="ARBA00004651"/>
    </source>
</evidence>
<evidence type="ECO:0000256" key="3">
    <source>
        <dbReference type="ARBA" id="ARBA00022449"/>
    </source>
</evidence>
<evidence type="ECO:0000313" key="7">
    <source>
        <dbReference type="Proteomes" id="UP000326570"/>
    </source>
</evidence>
<dbReference type="GO" id="GO:0015297">
    <property type="term" value="F:antiporter activity"/>
    <property type="evidence" value="ECO:0007669"/>
    <property type="project" value="UniProtKB-KW"/>
</dbReference>
<feature type="transmembrane region" description="Helical" evidence="5">
    <location>
        <begin position="62"/>
        <end position="81"/>
    </location>
</feature>
<sequence length="396" mass="44623">MNPYSILIFLSVLVIISYGFDLLSKKTKIPSVLMLLACGIGLQYVAAHFGFSFVLPRVVLELFGIIGLILIVLEGSLDLELSREKIPIIRKSFLAGLLILVLSAVSIAFIIQFTHNVPFQQCLINATPLAVISSAIAIPSVTNLSKEKKEFIVYESTFSDILGIMLFNFAIQDNFAQSISIVTFLWDLILIVVVSIVSCTVLIFFINQITHHTKFFLILAVLILIYSTSKIFHLSPLLLVMAFGIILNNTDLIVKRRLKGFIRTEKLKEEVNQLKIITAESAFLIRTFFFLIFGFSFELHKLLDTQLLFIGSLIVTTLTLIRLFYLRFISRTSLFPELFIAPKGLITILLYYSIPAKFLIPNFSEGVLFFVIILTGLIMLFGLQVSKQPISEETNF</sequence>
<comment type="subcellular location">
    <subcellularLocation>
        <location evidence="1">Cell membrane</location>
        <topology evidence="1">Multi-pass membrane protein</topology>
    </subcellularLocation>
</comment>
<evidence type="ECO:0000313" key="6">
    <source>
        <dbReference type="EMBL" id="KAA9340771.1"/>
    </source>
</evidence>
<dbReference type="PANTHER" id="PTHR32507">
    <property type="entry name" value="NA(+)/H(+) ANTIPORTER 1"/>
    <property type="match status" value="1"/>
</dbReference>
<evidence type="ECO:0000256" key="4">
    <source>
        <dbReference type="ARBA" id="ARBA00023065"/>
    </source>
</evidence>
<feature type="transmembrane region" description="Helical" evidence="5">
    <location>
        <begin position="274"/>
        <end position="295"/>
    </location>
</feature>
<dbReference type="PANTHER" id="PTHR32507:SF0">
    <property type="entry name" value="NA(+)_H(+) ANTIPORTER 2-RELATED"/>
    <property type="match status" value="1"/>
</dbReference>
<keyword evidence="5" id="KW-0812">Transmembrane</keyword>
<dbReference type="GO" id="GO:0006811">
    <property type="term" value="P:monoatomic ion transport"/>
    <property type="evidence" value="ECO:0007669"/>
    <property type="project" value="UniProtKB-KW"/>
</dbReference>
<keyword evidence="5" id="KW-1133">Transmembrane helix</keyword>
<dbReference type="InterPro" id="IPR038770">
    <property type="entry name" value="Na+/solute_symporter_sf"/>
</dbReference>
<keyword evidence="3" id="KW-0050">Antiport</keyword>
<organism evidence="6 7">
    <name type="scientific">Adhaeribacter soli</name>
    <dbReference type="NCBI Taxonomy" id="2607655"/>
    <lineage>
        <taxon>Bacteria</taxon>
        <taxon>Pseudomonadati</taxon>
        <taxon>Bacteroidota</taxon>
        <taxon>Cytophagia</taxon>
        <taxon>Cytophagales</taxon>
        <taxon>Hymenobacteraceae</taxon>
        <taxon>Adhaeribacter</taxon>
    </lineage>
</organism>
<gene>
    <name evidence="6" type="ORF">F0P94_04910</name>
</gene>
<dbReference type="Proteomes" id="UP000326570">
    <property type="component" value="Unassembled WGS sequence"/>
</dbReference>
<feature type="transmembrane region" description="Helical" evidence="5">
    <location>
        <begin position="32"/>
        <end position="56"/>
    </location>
</feature>
<dbReference type="EMBL" id="VTWT01000002">
    <property type="protein sequence ID" value="KAA9340771.1"/>
    <property type="molecule type" value="Genomic_DNA"/>
</dbReference>
<feature type="transmembrane region" description="Helical" evidence="5">
    <location>
        <begin position="151"/>
        <end position="171"/>
    </location>
</feature>
<keyword evidence="5" id="KW-0472">Membrane</keyword>
<keyword evidence="2" id="KW-0813">Transport</keyword>
<feature type="transmembrane region" description="Helical" evidence="5">
    <location>
        <begin position="307"/>
        <end position="326"/>
    </location>
</feature>
<keyword evidence="4" id="KW-0406">Ion transport</keyword>
<feature type="transmembrane region" description="Helical" evidence="5">
    <location>
        <begin position="366"/>
        <end position="383"/>
    </location>
</feature>
<evidence type="ECO:0000256" key="5">
    <source>
        <dbReference type="SAM" id="Phobius"/>
    </source>
</evidence>
<dbReference type="GO" id="GO:0005886">
    <property type="term" value="C:plasma membrane"/>
    <property type="evidence" value="ECO:0007669"/>
    <property type="project" value="UniProtKB-SubCell"/>
</dbReference>
<keyword evidence="7" id="KW-1185">Reference proteome</keyword>
<feature type="transmembrane region" description="Helical" evidence="5">
    <location>
        <begin position="183"/>
        <end position="206"/>
    </location>
</feature>
<feature type="transmembrane region" description="Helical" evidence="5">
    <location>
        <begin position="213"/>
        <end position="229"/>
    </location>
</feature>
<evidence type="ECO:0000256" key="2">
    <source>
        <dbReference type="ARBA" id="ARBA00022448"/>
    </source>
</evidence>
<proteinExistence type="predicted"/>
<dbReference type="RefSeq" id="WP_150902698.1">
    <property type="nucleotide sequence ID" value="NZ_VTWT01000002.1"/>
</dbReference>
<dbReference type="Gene3D" id="1.20.1530.20">
    <property type="match status" value="1"/>
</dbReference>
<feature type="transmembrane region" description="Helical" evidence="5">
    <location>
        <begin position="93"/>
        <end position="111"/>
    </location>
</feature>
<feature type="transmembrane region" description="Helical" evidence="5">
    <location>
        <begin position="6"/>
        <end position="23"/>
    </location>
</feature>
<protein>
    <submittedName>
        <fullName evidence="6">Sodium:proton antiporter</fullName>
    </submittedName>
</protein>
<comment type="caution">
    <text evidence="6">The sequence shown here is derived from an EMBL/GenBank/DDBJ whole genome shotgun (WGS) entry which is preliminary data.</text>
</comment>
<feature type="transmembrane region" description="Helical" evidence="5">
    <location>
        <begin position="123"/>
        <end position="144"/>
    </location>
</feature>
<accession>A0A5N1J7X8</accession>
<dbReference type="AlphaFoldDB" id="A0A5N1J7X8"/>